<proteinExistence type="predicted"/>
<dbReference type="RefSeq" id="WP_218391380.1">
    <property type="nucleotide sequence ID" value="NZ_JAHUZE010000001.1"/>
</dbReference>
<keyword evidence="2" id="KW-1185">Reference proteome</keyword>
<organism evidence="1 2">
    <name type="scientific">Maritimibacter dapengensis</name>
    <dbReference type="NCBI Taxonomy" id="2836868"/>
    <lineage>
        <taxon>Bacteria</taxon>
        <taxon>Pseudomonadati</taxon>
        <taxon>Pseudomonadota</taxon>
        <taxon>Alphaproteobacteria</taxon>
        <taxon>Rhodobacterales</taxon>
        <taxon>Roseobacteraceae</taxon>
        <taxon>Maritimibacter</taxon>
    </lineage>
</organism>
<protein>
    <submittedName>
        <fullName evidence="1">Sulfotransferase family protein</fullName>
    </submittedName>
</protein>
<reference evidence="1 2" key="1">
    <citation type="submission" date="2021-05" db="EMBL/GenBank/DDBJ databases">
        <title>Culturable bacteria isolated from Daya Bay.</title>
        <authorList>
            <person name="Zheng W."/>
            <person name="Yu S."/>
            <person name="Huang Y."/>
        </authorList>
    </citation>
    <scope>NUCLEOTIDE SEQUENCE [LARGE SCALE GENOMIC DNA]</scope>
    <source>
        <strain evidence="1 2">DP4N28-5</strain>
    </source>
</reference>
<dbReference type="Pfam" id="PF17784">
    <property type="entry name" value="Sulfotransfer_4"/>
    <property type="match status" value="1"/>
</dbReference>
<evidence type="ECO:0000313" key="2">
    <source>
        <dbReference type="Proteomes" id="UP000756530"/>
    </source>
</evidence>
<comment type="caution">
    <text evidence="1">The sequence shown here is derived from an EMBL/GenBank/DDBJ whole genome shotgun (WGS) entry which is preliminary data.</text>
</comment>
<dbReference type="PANTHER" id="PTHR36978">
    <property type="entry name" value="P-LOOP CONTAINING NUCLEOTIDE TRIPHOSPHATE HYDROLASE"/>
    <property type="match status" value="1"/>
</dbReference>
<gene>
    <name evidence="1" type="ORF">KJP28_05520</name>
</gene>
<evidence type="ECO:0000313" key="1">
    <source>
        <dbReference type="EMBL" id="MBV7378375.1"/>
    </source>
</evidence>
<accession>A0ABS6T070</accession>
<dbReference type="EMBL" id="JAHUZE010000001">
    <property type="protein sequence ID" value="MBV7378375.1"/>
    <property type="molecule type" value="Genomic_DNA"/>
</dbReference>
<dbReference type="PANTHER" id="PTHR36978:SF4">
    <property type="entry name" value="P-LOOP CONTAINING NUCLEOSIDE TRIPHOSPHATE HYDROLASE PROTEIN"/>
    <property type="match status" value="1"/>
</dbReference>
<dbReference type="InterPro" id="IPR040632">
    <property type="entry name" value="Sulfotransfer_4"/>
</dbReference>
<dbReference type="Proteomes" id="UP000756530">
    <property type="component" value="Unassembled WGS sequence"/>
</dbReference>
<name>A0ABS6T070_9RHOB</name>
<sequence>MTVPKIVNLGLPKSGTTTLATAFAAAGLTVADWMMRKPDGSKGGFVGRLMYLGYFETGDPLQYMPHCDAFTEISVVRRGRNFWPQTDWALIDAIRRTHPGAKFLLSARDPAKHADSIRRWSNLGKTRLPENHVPGLPQWHGGSPGEIERWIEGHISFCRHVFDGADDFLEFDIADPDARNKIAAFTGVDLPWWGKANVNENHKAADADDDFTDGEDPVIDFSAHTGKA</sequence>